<protein>
    <submittedName>
        <fullName evidence="2">Uncharacterized protein</fullName>
    </submittedName>
</protein>
<evidence type="ECO:0000256" key="1">
    <source>
        <dbReference type="SAM" id="MobiDB-lite"/>
    </source>
</evidence>
<organism evidence="2 3">
    <name type="scientific">Cricetulus griseus</name>
    <name type="common">Chinese hamster</name>
    <name type="synonym">Cricetulus barabensis griseus</name>
    <dbReference type="NCBI Taxonomy" id="10029"/>
    <lineage>
        <taxon>Eukaryota</taxon>
        <taxon>Metazoa</taxon>
        <taxon>Chordata</taxon>
        <taxon>Craniata</taxon>
        <taxon>Vertebrata</taxon>
        <taxon>Euteleostomi</taxon>
        <taxon>Mammalia</taxon>
        <taxon>Eutheria</taxon>
        <taxon>Euarchontoglires</taxon>
        <taxon>Glires</taxon>
        <taxon>Rodentia</taxon>
        <taxon>Myomorpha</taxon>
        <taxon>Muroidea</taxon>
        <taxon>Cricetidae</taxon>
        <taxon>Cricetinae</taxon>
        <taxon>Cricetulus</taxon>
    </lineage>
</organism>
<feature type="region of interest" description="Disordered" evidence="1">
    <location>
        <begin position="1"/>
        <end position="50"/>
    </location>
</feature>
<proteinExistence type="predicted"/>
<dbReference type="EMBL" id="JH005136">
    <property type="protein sequence ID" value="EGW14523.1"/>
    <property type="molecule type" value="Genomic_DNA"/>
</dbReference>
<evidence type="ECO:0000313" key="2">
    <source>
        <dbReference type="EMBL" id="EGW14523.1"/>
    </source>
</evidence>
<accession>G3IMW3</accession>
<name>G3IMW3_CRIGR</name>
<reference evidence="3" key="1">
    <citation type="journal article" date="2011" name="Nat. Biotechnol.">
        <title>The genomic sequence of the Chinese hamster ovary (CHO)-K1 cell line.</title>
        <authorList>
            <person name="Xu X."/>
            <person name="Nagarajan H."/>
            <person name="Lewis N.E."/>
            <person name="Pan S."/>
            <person name="Cai Z."/>
            <person name="Liu X."/>
            <person name="Chen W."/>
            <person name="Xie M."/>
            <person name="Wang W."/>
            <person name="Hammond S."/>
            <person name="Andersen M.R."/>
            <person name="Neff N."/>
            <person name="Passarelli B."/>
            <person name="Koh W."/>
            <person name="Fan H.C."/>
            <person name="Wang J."/>
            <person name="Gui Y."/>
            <person name="Lee K.H."/>
            <person name="Betenbaugh M.J."/>
            <person name="Quake S.R."/>
            <person name="Famili I."/>
            <person name="Palsson B.O."/>
            <person name="Wang J."/>
        </authorList>
    </citation>
    <scope>NUCLEOTIDE SEQUENCE [LARGE SCALE GENOMIC DNA]</scope>
    <source>
        <strain evidence="3">CHO K1 cell line</strain>
    </source>
</reference>
<dbReference type="Proteomes" id="UP000001075">
    <property type="component" value="Unassembled WGS sequence"/>
</dbReference>
<dbReference type="InParanoid" id="G3IMW3"/>
<evidence type="ECO:0000313" key="3">
    <source>
        <dbReference type="Proteomes" id="UP000001075"/>
    </source>
</evidence>
<sequence>MQPPPRNQAFPVLPSRRRPGSSPREDSLPHVPKSLWPPGVDPGGGREGAALPARLQTQAFPFGCPARPSPSERRKFWGEVTRPIVPVRSGC</sequence>
<gene>
    <name evidence="2" type="ORF">I79_025267</name>
</gene>
<dbReference type="AlphaFoldDB" id="G3IMW3"/>